<dbReference type="GO" id="GO:0016491">
    <property type="term" value="F:oxidoreductase activity"/>
    <property type="evidence" value="ECO:0007669"/>
    <property type="project" value="InterPro"/>
</dbReference>
<evidence type="ECO:0000256" key="2">
    <source>
        <dbReference type="ARBA" id="ARBA00038825"/>
    </source>
</evidence>
<dbReference type="Proteomes" id="UP000295783">
    <property type="component" value="Unassembled WGS sequence"/>
</dbReference>
<dbReference type="AlphaFoldDB" id="A0A4V3DEI8"/>
<comment type="function">
    <text evidence="1">Probable oxidoreductase that may play a role as regulator of mitochondrial function.</text>
</comment>
<feature type="domain" description="Amine oxidase" evidence="4">
    <location>
        <begin position="26"/>
        <end position="329"/>
    </location>
</feature>
<dbReference type="PANTHER" id="PTHR10668:SF103">
    <property type="entry name" value="PYRIDINE NUCLEOTIDE-DISULFIDE OXIDOREDUCTASE DOMAIN-CONTAINING PROTEIN 2"/>
    <property type="match status" value="1"/>
</dbReference>
<dbReference type="SUPFAM" id="SSF51905">
    <property type="entry name" value="FAD/NAD(P)-binding domain"/>
    <property type="match status" value="1"/>
</dbReference>
<comment type="caution">
    <text evidence="5">The sequence shown here is derived from an EMBL/GenBank/DDBJ whole genome shotgun (WGS) entry which is preliminary data.</text>
</comment>
<dbReference type="OrthoDB" id="9774675at2"/>
<protein>
    <recommendedName>
        <fullName evidence="3">Pyridine nucleotide-disulfide oxidoreductase domain-containing protein 2</fullName>
    </recommendedName>
</protein>
<organism evidence="5 6">
    <name type="scientific">Dongia mobilis</name>
    <dbReference type="NCBI Taxonomy" id="578943"/>
    <lineage>
        <taxon>Bacteria</taxon>
        <taxon>Pseudomonadati</taxon>
        <taxon>Pseudomonadota</taxon>
        <taxon>Alphaproteobacteria</taxon>
        <taxon>Rhodospirillales</taxon>
        <taxon>Dongiaceae</taxon>
        <taxon>Dongia</taxon>
    </lineage>
</organism>
<evidence type="ECO:0000259" key="4">
    <source>
        <dbReference type="Pfam" id="PF01593"/>
    </source>
</evidence>
<keyword evidence="6" id="KW-1185">Reference proteome</keyword>
<gene>
    <name evidence="5" type="ORF">A8950_2640</name>
</gene>
<reference evidence="5 6" key="1">
    <citation type="submission" date="2019-03" db="EMBL/GenBank/DDBJ databases">
        <title>Genomic Encyclopedia of Type Strains, Phase III (KMG-III): the genomes of soil and plant-associated and newly described type strains.</title>
        <authorList>
            <person name="Whitman W."/>
        </authorList>
    </citation>
    <scope>NUCLEOTIDE SEQUENCE [LARGE SCALE GENOMIC DNA]</scope>
    <source>
        <strain evidence="5 6">CGMCC 1.7660</strain>
    </source>
</reference>
<evidence type="ECO:0000313" key="5">
    <source>
        <dbReference type="EMBL" id="TDQ81571.1"/>
    </source>
</evidence>
<name>A0A4V3DEI8_9PROT</name>
<proteinExistence type="predicted"/>
<dbReference type="Pfam" id="PF01593">
    <property type="entry name" value="Amino_oxidase"/>
    <property type="match status" value="1"/>
</dbReference>
<dbReference type="RefSeq" id="WP_133614114.1">
    <property type="nucleotide sequence ID" value="NZ_SNYW01000009.1"/>
</dbReference>
<dbReference type="Gene3D" id="3.50.50.60">
    <property type="entry name" value="FAD/NAD(P)-binding domain"/>
    <property type="match status" value="2"/>
</dbReference>
<dbReference type="InterPro" id="IPR002937">
    <property type="entry name" value="Amino_oxidase"/>
</dbReference>
<comment type="subunit">
    <text evidence="2">Interacts with COX5B; this interaction may contribute to localize PYROXD2 to the inner face of the inner mitochondrial membrane.</text>
</comment>
<evidence type="ECO:0000256" key="1">
    <source>
        <dbReference type="ARBA" id="ARBA00037217"/>
    </source>
</evidence>
<evidence type="ECO:0000256" key="3">
    <source>
        <dbReference type="ARBA" id="ARBA00040298"/>
    </source>
</evidence>
<dbReference type="InterPro" id="IPR036188">
    <property type="entry name" value="FAD/NAD-bd_sf"/>
</dbReference>
<sequence length="561" mass="61841">MGNANGENRTGGNRYDAIVIGGGHNGLTTAAYLAKGGEAQGKNKLKVLVLERYHKVGGAAMSEEIYPGFTYSTCSYVCSLLRPEIIRFLDLPRHGLQVIPYEINSSPNPEGEGIVTYSDHDRTRESLRRHSIKDAEAYDHYAAEISRQCRFIKPLLMVTPPDPTQINPFAQNKINPWGKRTDLEGLLKIAAEFGRMGEKQMYEIIRFWTMSIGDFLDEYFETPRWKGFAAASSIIGTALGPYSPGTAYVLLHHYMGEVDGQIGAWGFARGGMGAVSKAIASAATEAGVEIRTNAEVDKVIVRNGKCVGVALRNGEEIYARTVVSNADPKRTYLKLIEKSDLDAIDPDIHAYATNFKIRGSSGKLNIALDGLPQFAGLPKESAWGTVDIGGDFDYIERAFDDYKYGSWSKRPFLDIVIPTTVDPTMTPPGKHFMSVFVQYVPYKLAEQPWSPEMKAAFEKDVLDTIEMNAPGFKKLILHCQTRTPWDIENEVGLTEGNIFQGELTLDQMLFNRPFPGLGQYRGPFDGFYMCGSGTHPGGGVMGAPGANAAREMLKDFKHGVV</sequence>
<dbReference type="PANTHER" id="PTHR10668">
    <property type="entry name" value="PHYTOENE DEHYDROGENASE"/>
    <property type="match status" value="1"/>
</dbReference>
<accession>A0A4V3DEI8</accession>
<evidence type="ECO:0000313" key="6">
    <source>
        <dbReference type="Proteomes" id="UP000295783"/>
    </source>
</evidence>
<dbReference type="EMBL" id="SNYW01000009">
    <property type="protein sequence ID" value="TDQ81571.1"/>
    <property type="molecule type" value="Genomic_DNA"/>
</dbReference>